<reference evidence="1" key="1">
    <citation type="submission" date="2021-02" db="EMBL/GenBank/DDBJ databases">
        <authorList>
            <person name="Nowell W R."/>
        </authorList>
    </citation>
    <scope>NUCLEOTIDE SEQUENCE</scope>
</reference>
<name>A0A813P788_9BILA</name>
<evidence type="ECO:0000313" key="4">
    <source>
        <dbReference type="Proteomes" id="UP000663877"/>
    </source>
</evidence>
<organism evidence="1 4">
    <name type="scientific">Adineta steineri</name>
    <dbReference type="NCBI Taxonomy" id="433720"/>
    <lineage>
        <taxon>Eukaryota</taxon>
        <taxon>Metazoa</taxon>
        <taxon>Spiralia</taxon>
        <taxon>Gnathifera</taxon>
        <taxon>Rotifera</taxon>
        <taxon>Eurotatoria</taxon>
        <taxon>Bdelloidea</taxon>
        <taxon>Adinetida</taxon>
        <taxon>Adinetidae</taxon>
        <taxon>Adineta</taxon>
    </lineage>
</organism>
<dbReference type="AlphaFoldDB" id="A0A813P788"/>
<evidence type="ECO:0000313" key="3">
    <source>
        <dbReference type="Proteomes" id="UP000663832"/>
    </source>
</evidence>
<proteinExistence type="predicted"/>
<dbReference type="OrthoDB" id="10179683at2759"/>
<accession>A0A813P788</accession>
<dbReference type="Proteomes" id="UP000663877">
    <property type="component" value="Unassembled WGS sequence"/>
</dbReference>
<keyword evidence="3" id="KW-1185">Reference proteome</keyword>
<evidence type="ECO:0000313" key="2">
    <source>
        <dbReference type="EMBL" id="CAF1488567.1"/>
    </source>
</evidence>
<dbReference type="EMBL" id="CAJNOM010000533">
    <property type="protein sequence ID" value="CAF1488567.1"/>
    <property type="molecule type" value="Genomic_DNA"/>
</dbReference>
<protein>
    <submittedName>
        <fullName evidence="1">Uncharacterized protein</fullName>
    </submittedName>
</protein>
<dbReference type="Proteomes" id="UP000663832">
    <property type="component" value="Unassembled WGS sequence"/>
</dbReference>
<dbReference type="EMBL" id="CAJNOI010000005">
    <property type="protein sequence ID" value="CAF0746943.1"/>
    <property type="molecule type" value="Genomic_DNA"/>
</dbReference>
<gene>
    <name evidence="1" type="ORF">BJG266_LOCUS2204</name>
    <name evidence="2" type="ORF">QVE165_LOCUS42721</name>
</gene>
<comment type="caution">
    <text evidence="1">The sequence shown here is derived from an EMBL/GenBank/DDBJ whole genome shotgun (WGS) entry which is preliminary data.</text>
</comment>
<sequence length="119" mass="13381">MNLHNNQELSDLLDLNAVKSRTRFPNSIIESSSRHPSVPMLRSTNPYSSIPSETIYSNTNKDYWNHCPSSSTTYNDGIYDGTHSNRDILHPFITTEPLNNISSNLTSRSTTNDISYSGL</sequence>
<evidence type="ECO:0000313" key="1">
    <source>
        <dbReference type="EMBL" id="CAF0746943.1"/>
    </source>
</evidence>